<dbReference type="CDD" id="cd07061">
    <property type="entry name" value="HP_HAP_like"/>
    <property type="match status" value="1"/>
</dbReference>
<dbReference type="InterPro" id="IPR033379">
    <property type="entry name" value="Acid_Pase_AS"/>
</dbReference>
<reference evidence="8" key="1">
    <citation type="submission" date="2025-08" db="UniProtKB">
        <authorList>
            <consortium name="Ensembl"/>
        </authorList>
    </citation>
    <scope>IDENTIFICATION</scope>
</reference>
<name>A0A8D2LW64_VARKO</name>
<organism evidence="8 9">
    <name type="scientific">Varanus komodoensis</name>
    <name type="common">Komodo dragon</name>
    <dbReference type="NCBI Taxonomy" id="61221"/>
    <lineage>
        <taxon>Eukaryota</taxon>
        <taxon>Metazoa</taxon>
        <taxon>Chordata</taxon>
        <taxon>Craniata</taxon>
        <taxon>Vertebrata</taxon>
        <taxon>Euteleostomi</taxon>
        <taxon>Lepidosauria</taxon>
        <taxon>Squamata</taxon>
        <taxon>Bifurcata</taxon>
        <taxon>Unidentata</taxon>
        <taxon>Episquamata</taxon>
        <taxon>Toxicofera</taxon>
        <taxon>Anguimorpha</taxon>
        <taxon>Paleoanguimorpha</taxon>
        <taxon>Varanoidea</taxon>
        <taxon>Varanidae</taxon>
        <taxon>Varanus</taxon>
    </lineage>
</organism>
<evidence type="ECO:0000256" key="7">
    <source>
        <dbReference type="ARBA" id="ARBA00023180"/>
    </source>
</evidence>
<dbReference type="Ensembl" id="ENSVKKT00000028500.1">
    <property type="protein sequence ID" value="ENSVKKP00000027827.1"/>
    <property type="gene ID" value="ENSVKKG00000018048.1"/>
</dbReference>
<dbReference type="InterPro" id="IPR029033">
    <property type="entry name" value="His_PPase_superfam"/>
</dbReference>
<dbReference type="Proteomes" id="UP000694545">
    <property type="component" value="Unplaced"/>
</dbReference>
<dbReference type="Pfam" id="PF00328">
    <property type="entry name" value="His_Phos_2"/>
    <property type="match status" value="2"/>
</dbReference>
<dbReference type="PROSITE" id="PS00778">
    <property type="entry name" value="HIS_ACID_PHOSPHAT_2"/>
    <property type="match status" value="1"/>
</dbReference>
<dbReference type="AlphaFoldDB" id="A0A8D2LW64"/>
<keyword evidence="6" id="KW-1015">Disulfide bond</keyword>
<dbReference type="SUPFAM" id="SSF53254">
    <property type="entry name" value="Phosphoglycerate mutase-like"/>
    <property type="match status" value="1"/>
</dbReference>
<sequence>ITHCPVENYPTSLHRESEWPQGFGQLTKIGIQQQYELGQYIKKRYSNFLCPAYRREEILVQSSEIDRTIMSAQANLAGLFPPTGDQVWNPKLLWQPIPVHVVPRTYNPKLRFPYFDCPRYKELLEETMSSREYQAKIESYKVTKNEQGWCLPEWATEEVMGKLNELTVLSLSSLFGIYKREEKARLQGGLLLKTILENMSKAATLQEKRKMLIYSAHDTTLGALQMALNVYNERLFPYAACQFFELYQEKNGEHTIEMHFRNDTMRDPFLLTLPGCSSACPLSTFEKLVSPILVEDWSKECKQTKREGNAISLASHTRCQNGGGKKMQ</sequence>
<keyword evidence="4" id="KW-0732">Signal</keyword>
<dbReference type="GO" id="GO:0003993">
    <property type="term" value="F:acid phosphatase activity"/>
    <property type="evidence" value="ECO:0007669"/>
    <property type="project" value="UniProtKB-EC"/>
</dbReference>
<dbReference type="GO" id="GO:0005886">
    <property type="term" value="C:plasma membrane"/>
    <property type="evidence" value="ECO:0007669"/>
    <property type="project" value="TreeGrafter"/>
</dbReference>
<evidence type="ECO:0000313" key="8">
    <source>
        <dbReference type="Ensembl" id="ENSVKKP00000027827.1"/>
    </source>
</evidence>
<reference evidence="8" key="2">
    <citation type="submission" date="2025-09" db="UniProtKB">
        <authorList>
            <consortium name="Ensembl"/>
        </authorList>
    </citation>
    <scope>IDENTIFICATION</scope>
</reference>
<dbReference type="Gene3D" id="3.40.50.1240">
    <property type="entry name" value="Phosphoglycerate mutase-like"/>
    <property type="match status" value="2"/>
</dbReference>
<keyword evidence="5" id="KW-0378">Hydrolase</keyword>
<dbReference type="InterPro" id="IPR050645">
    <property type="entry name" value="Histidine_acid_phosphatase"/>
</dbReference>
<keyword evidence="9" id="KW-1185">Reference proteome</keyword>
<evidence type="ECO:0000256" key="2">
    <source>
        <dbReference type="ARBA" id="ARBA00005375"/>
    </source>
</evidence>
<proteinExistence type="inferred from homology"/>
<dbReference type="InterPro" id="IPR000560">
    <property type="entry name" value="His_Pase_clade-2"/>
</dbReference>
<accession>A0A8D2LW64</accession>
<evidence type="ECO:0000313" key="9">
    <source>
        <dbReference type="Proteomes" id="UP000694545"/>
    </source>
</evidence>
<protein>
    <recommendedName>
        <fullName evidence="3">acid phosphatase</fullName>
        <ecNumber evidence="3">3.1.3.2</ecNumber>
    </recommendedName>
</protein>
<comment type="similarity">
    <text evidence="2">Belongs to the histidine acid phosphatase family.</text>
</comment>
<evidence type="ECO:0000256" key="4">
    <source>
        <dbReference type="ARBA" id="ARBA00022729"/>
    </source>
</evidence>
<dbReference type="PANTHER" id="PTHR11567">
    <property type="entry name" value="ACID PHOSPHATASE-RELATED"/>
    <property type="match status" value="1"/>
</dbReference>
<keyword evidence="7" id="KW-0325">Glycoprotein</keyword>
<dbReference type="EC" id="3.1.3.2" evidence="3"/>
<evidence type="ECO:0000256" key="3">
    <source>
        <dbReference type="ARBA" id="ARBA00012646"/>
    </source>
</evidence>
<evidence type="ECO:0000256" key="1">
    <source>
        <dbReference type="ARBA" id="ARBA00000032"/>
    </source>
</evidence>
<evidence type="ECO:0000256" key="5">
    <source>
        <dbReference type="ARBA" id="ARBA00022801"/>
    </source>
</evidence>
<evidence type="ECO:0000256" key="6">
    <source>
        <dbReference type="ARBA" id="ARBA00023157"/>
    </source>
</evidence>
<dbReference type="PANTHER" id="PTHR11567:SF211">
    <property type="entry name" value="PROSTATIC ACID PHOSPHATASE"/>
    <property type="match status" value="1"/>
</dbReference>
<comment type="catalytic activity">
    <reaction evidence="1">
        <text>a phosphate monoester + H2O = an alcohol + phosphate</text>
        <dbReference type="Rhea" id="RHEA:15017"/>
        <dbReference type="ChEBI" id="CHEBI:15377"/>
        <dbReference type="ChEBI" id="CHEBI:30879"/>
        <dbReference type="ChEBI" id="CHEBI:43474"/>
        <dbReference type="ChEBI" id="CHEBI:67140"/>
        <dbReference type="EC" id="3.1.3.2"/>
    </reaction>
</comment>